<dbReference type="Proteomes" id="UP001142317">
    <property type="component" value="Unassembled WGS sequence"/>
</dbReference>
<comment type="caution">
    <text evidence="3">The sequence shown here is derived from an EMBL/GenBank/DDBJ whole genome shotgun (WGS) entry which is preliminary data.</text>
</comment>
<sequence>MSIQWTLDDPGAGVPAEIRAEAGRRDTMSRLAQSAAGNTTSAAPTGEWQGEAASALTGKTAQFSAELHVLRDHAAIHAGILRRYAAEVEAIKAEYAVVASSYQQAAHNLARTQRQHDAVAMFVDGTIVDEKARLASRINNLEADMAGLNARLRNLADRRAAADNTAIMALTSPEARGGLSGILANSVGLPGSAAASGRTPSLEQLAELSEIELAILFALQPGLARQLQSESQPADVAAWWGTLTTDQQTAFVLGAPALIGSLGGITPGSRVAANLVNAHHRREAIGAELARLEAIAAEPRAPYAIPKYLLSAEEYTALRKEATYLDRVLQGKVQLYLYDPDNFSIIEMIGTLGPNTTSVTTYVPGTFTSKFSFFDTETGVTQVGRWMERKDSNMVTFVWKEGIFPGEDPNAGSVNLSRIGEANDEERALETGELLARFQDEIAASSSHVANAESIARGHSWGLAGITASEVAGAHYDQVHSLAGAGMPAGWEEDRETAYFHWSYVDALSMAQSTSLVWGGNIPSTHPAFQSTIYERDGDFDLYLPGPDQALSPNPPPSIPATTDPLGNHDLIAQQEGNQKALRDMYLATEAERKR</sequence>
<gene>
    <name evidence="3" type="ORF">GCM10017586_02280</name>
</gene>
<dbReference type="RefSeq" id="WP_210005667.1">
    <property type="nucleotide sequence ID" value="NZ_BSEO01000001.1"/>
</dbReference>
<evidence type="ECO:0000256" key="1">
    <source>
        <dbReference type="SAM" id="Coils"/>
    </source>
</evidence>
<protein>
    <submittedName>
        <fullName evidence="3">Uncharacterized protein</fullName>
    </submittedName>
</protein>
<feature type="region of interest" description="Disordered" evidence="2">
    <location>
        <begin position="547"/>
        <end position="568"/>
    </location>
</feature>
<name>A0A9W6HDL8_9MICO</name>
<feature type="region of interest" description="Disordered" evidence="2">
    <location>
        <begin position="23"/>
        <end position="45"/>
    </location>
</feature>
<evidence type="ECO:0000256" key="2">
    <source>
        <dbReference type="SAM" id="MobiDB-lite"/>
    </source>
</evidence>
<feature type="compositionally biased region" description="Polar residues" evidence="2">
    <location>
        <begin position="30"/>
        <end position="43"/>
    </location>
</feature>
<reference evidence="3" key="1">
    <citation type="journal article" date="2014" name="Int. J. Syst. Evol. Microbiol.">
        <title>Complete genome sequence of Corynebacterium casei LMG S-19264T (=DSM 44701T), isolated from a smear-ripened cheese.</title>
        <authorList>
            <consortium name="US DOE Joint Genome Institute (JGI-PGF)"/>
            <person name="Walter F."/>
            <person name="Albersmeier A."/>
            <person name="Kalinowski J."/>
            <person name="Ruckert C."/>
        </authorList>
    </citation>
    <scope>NUCLEOTIDE SEQUENCE</scope>
    <source>
        <strain evidence="3">VKM Ac-1447</strain>
    </source>
</reference>
<feature type="coiled-coil region" evidence="1">
    <location>
        <begin position="131"/>
        <end position="165"/>
    </location>
</feature>
<evidence type="ECO:0000313" key="3">
    <source>
        <dbReference type="EMBL" id="GLJ78546.1"/>
    </source>
</evidence>
<reference evidence="3" key="2">
    <citation type="submission" date="2023-01" db="EMBL/GenBank/DDBJ databases">
        <authorList>
            <person name="Sun Q."/>
            <person name="Evtushenko L."/>
        </authorList>
    </citation>
    <scope>NUCLEOTIDE SEQUENCE</scope>
    <source>
        <strain evidence="3">VKM Ac-1447</strain>
    </source>
</reference>
<dbReference type="EMBL" id="BSEO01000001">
    <property type="protein sequence ID" value="GLJ78546.1"/>
    <property type="molecule type" value="Genomic_DNA"/>
</dbReference>
<evidence type="ECO:0000313" key="4">
    <source>
        <dbReference type="Proteomes" id="UP001142317"/>
    </source>
</evidence>
<keyword evidence="1" id="KW-0175">Coiled coil</keyword>
<organism evidence="3 4">
    <name type="scientific">Microbacterium imperiale</name>
    <dbReference type="NCBI Taxonomy" id="33884"/>
    <lineage>
        <taxon>Bacteria</taxon>
        <taxon>Bacillati</taxon>
        <taxon>Actinomycetota</taxon>
        <taxon>Actinomycetes</taxon>
        <taxon>Micrococcales</taxon>
        <taxon>Microbacteriaceae</taxon>
        <taxon>Microbacterium</taxon>
    </lineage>
</organism>
<keyword evidence="4" id="KW-1185">Reference proteome</keyword>
<proteinExistence type="predicted"/>
<dbReference type="AlphaFoldDB" id="A0A9W6HDL8"/>
<accession>A0A9W6HDL8</accession>